<dbReference type="EMBL" id="JAYMYR010000004">
    <property type="protein sequence ID" value="KAK7369022.1"/>
    <property type="molecule type" value="Genomic_DNA"/>
</dbReference>
<gene>
    <name evidence="1" type="ORF">VNO80_11056</name>
</gene>
<organism evidence="1 2">
    <name type="scientific">Phaseolus coccineus</name>
    <name type="common">Scarlet runner bean</name>
    <name type="synonym">Phaseolus multiflorus</name>
    <dbReference type="NCBI Taxonomy" id="3886"/>
    <lineage>
        <taxon>Eukaryota</taxon>
        <taxon>Viridiplantae</taxon>
        <taxon>Streptophyta</taxon>
        <taxon>Embryophyta</taxon>
        <taxon>Tracheophyta</taxon>
        <taxon>Spermatophyta</taxon>
        <taxon>Magnoliopsida</taxon>
        <taxon>eudicotyledons</taxon>
        <taxon>Gunneridae</taxon>
        <taxon>Pentapetalae</taxon>
        <taxon>rosids</taxon>
        <taxon>fabids</taxon>
        <taxon>Fabales</taxon>
        <taxon>Fabaceae</taxon>
        <taxon>Papilionoideae</taxon>
        <taxon>50 kb inversion clade</taxon>
        <taxon>NPAAA clade</taxon>
        <taxon>indigoferoid/millettioid clade</taxon>
        <taxon>Phaseoleae</taxon>
        <taxon>Phaseolus</taxon>
    </lineage>
</organism>
<dbReference type="AlphaFoldDB" id="A0AAN9NEI9"/>
<dbReference type="Proteomes" id="UP001374584">
    <property type="component" value="Unassembled WGS sequence"/>
</dbReference>
<sequence length="69" mass="7807">MDPTISNVQRFKRNDLVIEALLPNDICVLNFPFSCESRSTKCLIQDHKIVGLRSTSELTVRVLSSQDTI</sequence>
<evidence type="ECO:0000313" key="2">
    <source>
        <dbReference type="Proteomes" id="UP001374584"/>
    </source>
</evidence>
<proteinExistence type="predicted"/>
<name>A0AAN9NEI9_PHACN</name>
<evidence type="ECO:0000313" key="1">
    <source>
        <dbReference type="EMBL" id="KAK7369022.1"/>
    </source>
</evidence>
<comment type="caution">
    <text evidence="1">The sequence shown here is derived from an EMBL/GenBank/DDBJ whole genome shotgun (WGS) entry which is preliminary data.</text>
</comment>
<protein>
    <submittedName>
        <fullName evidence="1">Uncharacterized protein</fullName>
    </submittedName>
</protein>
<reference evidence="1 2" key="1">
    <citation type="submission" date="2024-01" db="EMBL/GenBank/DDBJ databases">
        <title>The genomes of 5 underutilized Papilionoideae crops provide insights into root nodulation and disease resistanc.</title>
        <authorList>
            <person name="Jiang F."/>
        </authorList>
    </citation>
    <scope>NUCLEOTIDE SEQUENCE [LARGE SCALE GENOMIC DNA]</scope>
    <source>
        <strain evidence="1">JINMINGXINNONG_FW02</strain>
        <tissue evidence="1">Leaves</tissue>
    </source>
</reference>
<accession>A0AAN9NEI9</accession>
<keyword evidence="2" id="KW-1185">Reference proteome</keyword>